<name>A0AAU7Q1A5_9RICK</name>
<sequence>MKVYRHNVSVIKEALNFWKGENLISTKQCDELNSSLKVIGFD</sequence>
<dbReference type="RefSeq" id="WP_255351247.1">
    <property type="nucleotide sequence ID" value="NZ_CP157942.1"/>
</dbReference>
<dbReference type="EMBL" id="CP157942">
    <property type="protein sequence ID" value="XBS66878.1"/>
    <property type="molecule type" value="Genomic_DNA"/>
</dbReference>
<accession>A0AAU7Q1A5</accession>
<dbReference type="AlphaFoldDB" id="A0AAU7Q1A5"/>
<organism evidence="1">
    <name type="scientific">Wolbachia endosymbiont of Armadillidium arcangelii</name>
    <dbReference type="NCBI Taxonomy" id="3158571"/>
    <lineage>
        <taxon>Bacteria</taxon>
        <taxon>Pseudomonadati</taxon>
        <taxon>Pseudomonadota</taxon>
        <taxon>Alphaproteobacteria</taxon>
        <taxon>Rickettsiales</taxon>
        <taxon>Anaplasmataceae</taxon>
        <taxon>Wolbachieae</taxon>
        <taxon>Wolbachia</taxon>
    </lineage>
</organism>
<reference evidence="1" key="1">
    <citation type="submission" date="2024-06" db="EMBL/GenBank/DDBJ databases">
        <authorList>
            <person name="Dussert Y."/>
            <person name="Peccoud J."/>
            <person name="Pigeault R."/>
        </authorList>
    </citation>
    <scope>NUCLEOTIDE SEQUENCE</scope>
    <source>
        <strain evidence="1">WArc</strain>
    </source>
</reference>
<proteinExistence type="predicted"/>
<protein>
    <submittedName>
        <fullName evidence="1">Uncharacterized protein</fullName>
    </submittedName>
</protein>
<evidence type="ECO:0000313" key="1">
    <source>
        <dbReference type="EMBL" id="XBS66878.1"/>
    </source>
</evidence>
<gene>
    <name evidence="1" type="ORF">ABLO99_06735</name>
</gene>